<dbReference type="Gene3D" id="3.40.50.10470">
    <property type="entry name" value="Translation initiation factor eif-2b, domain 2"/>
    <property type="match status" value="1"/>
</dbReference>
<accession>A0A3B1BVI5</accession>
<reference evidence="1" key="1">
    <citation type="submission" date="2018-06" db="EMBL/GenBank/DDBJ databases">
        <authorList>
            <person name="Zhirakovskaya E."/>
        </authorList>
    </citation>
    <scope>NUCLEOTIDE SEQUENCE</scope>
</reference>
<gene>
    <name evidence="1" type="ORF">MNBD_NITROSPINAE04-2617</name>
</gene>
<dbReference type="GO" id="GO:0046523">
    <property type="term" value="F:S-methyl-5-thioribose-1-phosphate isomerase activity"/>
    <property type="evidence" value="ECO:0007669"/>
    <property type="project" value="TreeGrafter"/>
</dbReference>
<dbReference type="InterPro" id="IPR000649">
    <property type="entry name" value="IF-2B-related"/>
</dbReference>
<dbReference type="Pfam" id="PF01008">
    <property type="entry name" value="IF-2B"/>
    <property type="match status" value="1"/>
</dbReference>
<dbReference type="InterPro" id="IPR037171">
    <property type="entry name" value="NagB/RpiA_transferase-like"/>
</dbReference>
<dbReference type="SUPFAM" id="SSF100950">
    <property type="entry name" value="NagB/RpiA/CoA transferase-like"/>
    <property type="match status" value="1"/>
</dbReference>
<dbReference type="AlphaFoldDB" id="A0A3B1BVI5"/>
<dbReference type="InterPro" id="IPR042529">
    <property type="entry name" value="IF_2B-like_C"/>
</dbReference>
<dbReference type="PANTHER" id="PTHR43475:SF3">
    <property type="entry name" value="TRANSLATION INITIATION FACTOR EIF-2B SUBUNIT FAMILY PROTEIN (AFU_ORTHOLOGUE AFUA_2G14290)"/>
    <property type="match status" value="1"/>
</dbReference>
<sequence>MDSKTKLFLDAIRHNRDSGASQLASDGLKLLLEVATKTVENRDKNPLKVVGRVAKSLMDVRPSMAPVGNWALLFYKEFEKLFADESVTNRAVDIENLSSRIFSRKGEINSLIVDAAKPVMKDLKSILTLSYSSTVERISLEAAPDGLKIIVAESRPLCEGRKLVSSLLDAGRKVLCIMDAQIALEMSHVDMVLLGADTICSDLAVINKTGSYLAALAAREYGIPLMVAADTFKINHKVTSATVVLEDKPGKEIWESRPEVCSNIYFEPVPAKLVTCFITEKGKLASDEMAGEVENLRRLYEETLFS</sequence>
<dbReference type="GO" id="GO:0019509">
    <property type="term" value="P:L-methionine salvage from methylthioadenosine"/>
    <property type="evidence" value="ECO:0007669"/>
    <property type="project" value="TreeGrafter"/>
</dbReference>
<organism evidence="1">
    <name type="scientific">hydrothermal vent metagenome</name>
    <dbReference type="NCBI Taxonomy" id="652676"/>
    <lineage>
        <taxon>unclassified sequences</taxon>
        <taxon>metagenomes</taxon>
        <taxon>ecological metagenomes</taxon>
    </lineage>
</organism>
<proteinExistence type="predicted"/>
<dbReference type="EMBL" id="UOGA01000059">
    <property type="protein sequence ID" value="VAX16263.1"/>
    <property type="molecule type" value="Genomic_DNA"/>
</dbReference>
<dbReference type="PANTHER" id="PTHR43475">
    <property type="entry name" value="METHYLTHIORIBOSE-1-PHOSPHATE ISOMERASE"/>
    <property type="match status" value="1"/>
</dbReference>
<evidence type="ECO:0008006" key="2">
    <source>
        <dbReference type="Google" id="ProtNLM"/>
    </source>
</evidence>
<evidence type="ECO:0000313" key="1">
    <source>
        <dbReference type="EMBL" id="VAX16263.1"/>
    </source>
</evidence>
<name>A0A3B1BVI5_9ZZZZ</name>
<protein>
    <recommendedName>
        <fullName evidence="2">S-methyl-5-thioribose-1-phosphate isomerase</fullName>
    </recommendedName>
</protein>